<reference evidence="1 2" key="1">
    <citation type="submission" date="2017-07" db="EMBL/GenBank/DDBJ databases">
        <title>Complete genome sequence of Actinoalloteichus hoggarensis DSM 45943, type strain of Actinoalloteichus hoggarensis.</title>
        <authorList>
            <person name="Ruckert C."/>
            <person name="Nouioui I."/>
            <person name="Willmese J."/>
            <person name="van Wezel G."/>
            <person name="Klenk H.-P."/>
            <person name="Kalinowski J."/>
            <person name="Zotchev S.B."/>
        </authorList>
    </citation>
    <scope>NUCLEOTIDE SEQUENCE [LARGE SCALE GENOMIC DNA]</scope>
    <source>
        <strain evidence="1 2">DSM 45943</strain>
    </source>
</reference>
<dbReference type="KEGG" id="ahg:AHOG_05215"/>
<dbReference type="OrthoDB" id="3707003at2"/>
<dbReference type="Proteomes" id="UP000204221">
    <property type="component" value="Chromosome"/>
</dbReference>
<dbReference type="RefSeq" id="WP_157736648.1">
    <property type="nucleotide sequence ID" value="NZ_JACHJM010000002.1"/>
</dbReference>
<keyword evidence="2" id="KW-1185">Reference proteome</keyword>
<name>A0A221VYU4_9PSEU</name>
<proteinExistence type="predicted"/>
<gene>
    <name evidence="1" type="ORF">AHOG_05215</name>
</gene>
<dbReference type="EMBL" id="CP022521">
    <property type="protein sequence ID" value="ASO18696.1"/>
    <property type="molecule type" value="Genomic_DNA"/>
</dbReference>
<organism evidence="1 2">
    <name type="scientific">Actinoalloteichus hoggarensis</name>
    <dbReference type="NCBI Taxonomy" id="1470176"/>
    <lineage>
        <taxon>Bacteria</taxon>
        <taxon>Bacillati</taxon>
        <taxon>Actinomycetota</taxon>
        <taxon>Actinomycetes</taxon>
        <taxon>Pseudonocardiales</taxon>
        <taxon>Pseudonocardiaceae</taxon>
        <taxon>Actinoalloteichus</taxon>
    </lineage>
</organism>
<accession>A0A221VYU4</accession>
<evidence type="ECO:0000313" key="1">
    <source>
        <dbReference type="EMBL" id="ASO18696.1"/>
    </source>
</evidence>
<protein>
    <submittedName>
        <fullName evidence="1">Uncharacterized protein</fullName>
    </submittedName>
</protein>
<evidence type="ECO:0000313" key="2">
    <source>
        <dbReference type="Proteomes" id="UP000204221"/>
    </source>
</evidence>
<dbReference type="AlphaFoldDB" id="A0A221VYU4"/>
<sequence length="65" mass="7123">MADGSPSPEAGLADSRWAGRFRRLEHRRDVEYRSVTVAVCGAVLVSVGEWVRLPPCATCVPAVRR</sequence>